<dbReference type="STRING" id="1608994.TU86_09825"/>
<dbReference type="SUPFAM" id="SSF103388">
    <property type="entry name" value="Virulence-associated V antigen"/>
    <property type="match status" value="1"/>
</dbReference>
<dbReference type="OrthoDB" id="6958673at2"/>
<evidence type="ECO:0000313" key="1">
    <source>
        <dbReference type="EMBL" id="KMN14282.1"/>
    </source>
</evidence>
<dbReference type="RefSeq" id="WP_048364096.1">
    <property type="nucleotide sequence ID" value="NZ_JYLF01000003.1"/>
</dbReference>
<name>A0A0J6IQI1_9PSED</name>
<protein>
    <recommendedName>
        <fullName evidence="3">Virulence factor</fullName>
    </recommendedName>
</protein>
<dbReference type="Pfam" id="PF04792">
    <property type="entry name" value="LcrV"/>
    <property type="match status" value="1"/>
</dbReference>
<evidence type="ECO:0000313" key="2">
    <source>
        <dbReference type="Proteomes" id="UP000036325"/>
    </source>
</evidence>
<dbReference type="AlphaFoldDB" id="A0A0J6IQI1"/>
<accession>A0A0J6IQI1</accession>
<proteinExistence type="predicted"/>
<sequence>MSISHYTHTTQFLSDVTSTALDQLRGHNASALTELQSLLATLKIRVSHEGTELTSAQMNKVLAFLLPPDAKLAKGGYASQLQNGLEGVKKNLTDYAKAHPRTAWPLSDFLALNHYGLTADRLDDDVINVYVGVLEKQDAKRLKLRDELKDLTGELSIYSVVQAQINAKLSSKSDIDISKTDAGGLNLLDKALYGYSEEQPWLKSAEYALLTGLDTGKNKSQISIKDFLSGVPKESGAIKAADLKNSYAFEKDNNPVANLATTVGDRSRPLNDKVSEKTTLLNDVSSRYNAAIEALNRFVQKHDSLLRDILNAI</sequence>
<dbReference type="PRINTS" id="PR01592">
    <property type="entry name" value="LCRVANTIGEN"/>
</dbReference>
<gene>
    <name evidence="1" type="ORF">TU86_09825</name>
</gene>
<evidence type="ECO:0008006" key="3">
    <source>
        <dbReference type="Google" id="ProtNLM"/>
    </source>
</evidence>
<comment type="caution">
    <text evidence="1">The sequence shown here is derived from an EMBL/GenBank/DDBJ whole genome shotgun (WGS) entry which is preliminary data.</text>
</comment>
<organism evidence="1 2">
    <name type="scientific">Pseudomonas weihenstephanensis</name>
    <dbReference type="NCBI Taxonomy" id="1608994"/>
    <lineage>
        <taxon>Bacteria</taxon>
        <taxon>Pseudomonadati</taxon>
        <taxon>Pseudomonadota</taxon>
        <taxon>Gammaproteobacteria</taxon>
        <taxon>Pseudomonadales</taxon>
        <taxon>Pseudomonadaceae</taxon>
        <taxon>Pseudomonas</taxon>
    </lineage>
</organism>
<dbReference type="InterPro" id="IPR036139">
    <property type="entry name" value="Vir_assoc_V_ag_sf"/>
</dbReference>
<dbReference type="GO" id="GO:0005576">
    <property type="term" value="C:extracellular region"/>
    <property type="evidence" value="ECO:0007669"/>
    <property type="project" value="InterPro"/>
</dbReference>
<reference evidence="1 2" key="1">
    <citation type="submission" date="2015-02" db="EMBL/GenBank/DDBJ databases">
        <title>Pseudomonas helleri sp. nov. and Pseudomonas weihenstephanensis sp. nov., isolated from raw cows milk.</title>
        <authorList>
            <person name="von Neubeck M."/>
            <person name="Huptas C."/>
            <person name="Wenning M."/>
            <person name="Scherer S."/>
        </authorList>
    </citation>
    <scope>NUCLEOTIDE SEQUENCE [LARGE SCALE GENOMIC DNA]</scope>
    <source>
        <strain evidence="1 2">DSM 29166</strain>
    </source>
</reference>
<dbReference type="InterPro" id="IPR005413">
    <property type="entry name" value="LowCa_resp_V_Ag"/>
</dbReference>
<dbReference type="Proteomes" id="UP000036325">
    <property type="component" value="Unassembled WGS sequence"/>
</dbReference>
<dbReference type="PATRIC" id="fig|1608994.3.peg.2585"/>
<dbReference type="EMBL" id="JYLF01000003">
    <property type="protein sequence ID" value="KMN14282.1"/>
    <property type="molecule type" value="Genomic_DNA"/>
</dbReference>